<evidence type="ECO:0000313" key="4">
    <source>
        <dbReference type="EMBL" id="ESQ31018.1"/>
    </source>
</evidence>
<organism evidence="4 5">
    <name type="scientific">Eutrema salsugineum</name>
    <name type="common">Saltwater cress</name>
    <name type="synonym">Sisymbrium salsugineum</name>
    <dbReference type="NCBI Taxonomy" id="72664"/>
    <lineage>
        <taxon>Eukaryota</taxon>
        <taxon>Viridiplantae</taxon>
        <taxon>Streptophyta</taxon>
        <taxon>Embryophyta</taxon>
        <taxon>Tracheophyta</taxon>
        <taxon>Spermatophyta</taxon>
        <taxon>Magnoliopsida</taxon>
        <taxon>eudicotyledons</taxon>
        <taxon>Gunneridae</taxon>
        <taxon>Pentapetalae</taxon>
        <taxon>rosids</taxon>
        <taxon>malvids</taxon>
        <taxon>Brassicales</taxon>
        <taxon>Brassicaceae</taxon>
        <taxon>Eutremeae</taxon>
        <taxon>Eutrema</taxon>
    </lineage>
</organism>
<sequence length="253" mass="27604">MKSFILNITLLVALLCLVTLPISTVGLPKIPWPKPSELAAGHYHLKGSGHLTDSKVGWVCTTVTEQNAPPSPSGLLPGFPNIPGLPSIQELPNILGTPNIPGFPNIPGIPNLPSLPDLPDFPRLPDLPGLPRLPDLPDLPTLPRLPPLPGLPGLPGLPSLLSLPPLPPFQSVVFSQSLEMENCLTKDGSKTTEKCFSQIFSSWAKKDFVLDKECCEIFVKMDKKCNSHVHTLFNSRFFAPLLQYSCQIKFKRN</sequence>
<name>V4KUI3_EUTSA</name>
<keyword evidence="5" id="KW-1185">Reference proteome</keyword>
<evidence type="ECO:0000256" key="1">
    <source>
        <dbReference type="ARBA" id="ARBA00022729"/>
    </source>
</evidence>
<proteinExistence type="predicted"/>
<dbReference type="eggNOG" id="ENOG502S6UM">
    <property type="taxonomic scope" value="Eukaryota"/>
</dbReference>
<evidence type="ECO:0000259" key="3">
    <source>
        <dbReference type="Pfam" id="PF05617"/>
    </source>
</evidence>
<dbReference type="KEGG" id="eus:EUTSA_v10012327mg"/>
<feature type="chain" id="PRO_5004720736" description="Prolamin-like domain-containing protein" evidence="2">
    <location>
        <begin position="27"/>
        <end position="253"/>
    </location>
</feature>
<evidence type="ECO:0000313" key="5">
    <source>
        <dbReference type="Proteomes" id="UP000030689"/>
    </source>
</evidence>
<dbReference type="AlphaFoldDB" id="V4KUI3"/>
<dbReference type="Gramene" id="ESQ31018">
    <property type="protein sequence ID" value="ESQ31018"/>
    <property type="gene ID" value="EUTSA_v10012327mg"/>
</dbReference>
<dbReference type="Pfam" id="PF05617">
    <property type="entry name" value="Prolamin_like"/>
    <property type="match status" value="1"/>
</dbReference>
<dbReference type="InterPro" id="IPR008502">
    <property type="entry name" value="Prolamin-like"/>
</dbReference>
<gene>
    <name evidence="4" type="ORF">EUTSA_v10012327mg</name>
</gene>
<reference evidence="4 5" key="1">
    <citation type="journal article" date="2013" name="Front. Plant Sci.">
        <title>The Reference Genome of the Halophytic Plant Eutrema salsugineum.</title>
        <authorList>
            <person name="Yang R."/>
            <person name="Jarvis D.E."/>
            <person name="Chen H."/>
            <person name="Beilstein M.A."/>
            <person name="Grimwood J."/>
            <person name="Jenkins J."/>
            <person name="Shu S."/>
            <person name="Prochnik S."/>
            <person name="Xin M."/>
            <person name="Ma C."/>
            <person name="Schmutz J."/>
            <person name="Wing R.A."/>
            <person name="Mitchell-Olds T."/>
            <person name="Schumaker K.S."/>
            <person name="Wang X."/>
        </authorList>
    </citation>
    <scope>NUCLEOTIDE SEQUENCE [LARGE SCALE GENOMIC DNA]</scope>
</reference>
<dbReference type="EMBL" id="KI517809">
    <property type="protein sequence ID" value="ESQ31018.1"/>
    <property type="molecule type" value="Genomic_DNA"/>
</dbReference>
<dbReference type="PANTHER" id="PTHR34785">
    <property type="entry name" value="ECA1 GAMETOGENESIS RELATED FAMILY PROTEIN-RELATED"/>
    <property type="match status" value="1"/>
</dbReference>
<feature type="signal peptide" evidence="2">
    <location>
        <begin position="1"/>
        <end position="26"/>
    </location>
</feature>
<dbReference type="OMA" id="ECCEIVV"/>
<feature type="domain" description="Prolamin-like" evidence="3">
    <location>
        <begin position="191"/>
        <end position="246"/>
    </location>
</feature>
<protein>
    <recommendedName>
        <fullName evidence="3">Prolamin-like domain-containing protein</fullName>
    </recommendedName>
</protein>
<keyword evidence="1 2" id="KW-0732">Signal</keyword>
<accession>V4KUI3</accession>
<dbReference type="Proteomes" id="UP000030689">
    <property type="component" value="Unassembled WGS sequence"/>
</dbReference>
<evidence type="ECO:0000256" key="2">
    <source>
        <dbReference type="SAM" id="SignalP"/>
    </source>
</evidence>
<dbReference type="OrthoDB" id="1110656at2759"/>
<dbReference type="PANTHER" id="PTHR34785:SF3">
    <property type="entry name" value="ECA1 GAMETOGENESIS RELATED FAMILY PROTEIN-RELATED"/>
    <property type="match status" value="1"/>
</dbReference>